<protein>
    <submittedName>
        <fullName evidence="4">MerR family transcriptional regulator</fullName>
    </submittedName>
</protein>
<evidence type="ECO:0000256" key="1">
    <source>
        <dbReference type="ARBA" id="ARBA00023125"/>
    </source>
</evidence>
<proteinExistence type="predicted"/>
<organism evidence="4 5">
    <name type="scientific">Clostridium brassicae</name>
    <dbReference type="NCBI Taxonomy" id="2999072"/>
    <lineage>
        <taxon>Bacteria</taxon>
        <taxon>Bacillati</taxon>
        <taxon>Bacillota</taxon>
        <taxon>Clostridia</taxon>
        <taxon>Eubacteriales</taxon>
        <taxon>Clostridiaceae</taxon>
        <taxon>Clostridium</taxon>
    </lineage>
</organism>
<keyword evidence="2" id="KW-0175">Coiled coil</keyword>
<feature type="coiled-coil region" evidence="2">
    <location>
        <begin position="79"/>
        <end position="113"/>
    </location>
</feature>
<dbReference type="Gene3D" id="3.20.80.10">
    <property type="entry name" value="Regulatory factor, effector binding domain"/>
    <property type="match status" value="1"/>
</dbReference>
<dbReference type="Pfam" id="PF06445">
    <property type="entry name" value="GyrI-like"/>
    <property type="match status" value="1"/>
</dbReference>
<dbReference type="Pfam" id="PF00376">
    <property type="entry name" value="MerR"/>
    <property type="match status" value="1"/>
</dbReference>
<dbReference type="SUPFAM" id="SSF46955">
    <property type="entry name" value="Putative DNA-binding domain"/>
    <property type="match status" value="1"/>
</dbReference>
<evidence type="ECO:0000256" key="2">
    <source>
        <dbReference type="SAM" id="Coils"/>
    </source>
</evidence>
<dbReference type="InterPro" id="IPR010499">
    <property type="entry name" value="AraC_E-bd"/>
</dbReference>
<dbReference type="InterPro" id="IPR029442">
    <property type="entry name" value="GyrI-like"/>
</dbReference>
<dbReference type="PANTHER" id="PTHR30204">
    <property type="entry name" value="REDOX-CYCLING DRUG-SENSING TRANSCRIPTIONAL ACTIVATOR SOXR"/>
    <property type="match status" value="1"/>
</dbReference>
<name>A0ABT4DD64_9CLOT</name>
<dbReference type="CDD" id="cd01107">
    <property type="entry name" value="HTH_BmrR"/>
    <property type="match status" value="1"/>
</dbReference>
<evidence type="ECO:0000313" key="4">
    <source>
        <dbReference type="EMBL" id="MCY6960255.1"/>
    </source>
</evidence>
<keyword evidence="5" id="KW-1185">Reference proteome</keyword>
<dbReference type="EMBL" id="JAPQFJ010000023">
    <property type="protein sequence ID" value="MCY6960255.1"/>
    <property type="molecule type" value="Genomic_DNA"/>
</dbReference>
<dbReference type="PROSITE" id="PS00552">
    <property type="entry name" value="HTH_MERR_1"/>
    <property type="match status" value="1"/>
</dbReference>
<dbReference type="PANTHER" id="PTHR30204:SF97">
    <property type="entry name" value="MERR FAMILY REGULATORY PROTEIN"/>
    <property type="match status" value="1"/>
</dbReference>
<gene>
    <name evidence="4" type="ORF">OW729_16680</name>
</gene>
<feature type="domain" description="HTH merR-type" evidence="3">
    <location>
        <begin position="1"/>
        <end position="71"/>
    </location>
</feature>
<sequence length="272" mass="31504">MFKIGEFSVLTSISIHMLRNYDKIGLLIPKYIDESTGYRYYESDQLPIANQIVALKMMGFGLKEIVALQLEDMETDKLKNILKNKIKDKEQEVKIIKGQLEQMDNALKDLASEKECALSIVTKCIPDRKVASFRMKIKEFPDEGVLWKTLGDECKKLNVKFLDTNYSIAIQHEINFDENYIDVEVQRVVNNIYESTNKVKFYSIPSCEVASLAYQGGYSKLKDINIYIAKWIEQNGFEICGPAFNIYYISPEHKVNEEKFVTEVCFPIKKKR</sequence>
<dbReference type="Proteomes" id="UP001144612">
    <property type="component" value="Unassembled WGS sequence"/>
</dbReference>
<reference evidence="4" key="1">
    <citation type="submission" date="2022-12" db="EMBL/GenBank/DDBJ databases">
        <title>Clostridium sp. nov., isolated from industrial wastewater.</title>
        <authorList>
            <person name="Jiayan W."/>
        </authorList>
    </citation>
    <scope>NUCLEOTIDE SEQUENCE</scope>
    <source>
        <strain evidence="4">ZC22-4</strain>
    </source>
</reference>
<dbReference type="SMART" id="SM00422">
    <property type="entry name" value="HTH_MERR"/>
    <property type="match status" value="1"/>
</dbReference>
<dbReference type="InterPro" id="IPR047057">
    <property type="entry name" value="MerR_fam"/>
</dbReference>
<evidence type="ECO:0000313" key="5">
    <source>
        <dbReference type="Proteomes" id="UP001144612"/>
    </source>
</evidence>
<dbReference type="Gene3D" id="1.10.1660.10">
    <property type="match status" value="1"/>
</dbReference>
<comment type="caution">
    <text evidence="4">The sequence shown here is derived from an EMBL/GenBank/DDBJ whole genome shotgun (WGS) entry which is preliminary data.</text>
</comment>
<keyword evidence="1" id="KW-0238">DNA-binding</keyword>
<dbReference type="RefSeq" id="WP_268062689.1">
    <property type="nucleotide sequence ID" value="NZ_JAPQFJ010000023.1"/>
</dbReference>
<dbReference type="SUPFAM" id="SSF55136">
    <property type="entry name" value="Probable bacterial effector-binding domain"/>
    <property type="match status" value="1"/>
</dbReference>
<dbReference type="InterPro" id="IPR009061">
    <property type="entry name" value="DNA-bd_dom_put_sf"/>
</dbReference>
<accession>A0ABT4DD64</accession>
<dbReference type="InterPro" id="IPR011256">
    <property type="entry name" value="Reg_factor_effector_dom_sf"/>
</dbReference>
<dbReference type="SMART" id="SM00871">
    <property type="entry name" value="AraC_E_bind"/>
    <property type="match status" value="1"/>
</dbReference>
<dbReference type="InterPro" id="IPR000551">
    <property type="entry name" value="MerR-type_HTH_dom"/>
</dbReference>
<dbReference type="PROSITE" id="PS50937">
    <property type="entry name" value="HTH_MERR_2"/>
    <property type="match status" value="1"/>
</dbReference>
<evidence type="ECO:0000259" key="3">
    <source>
        <dbReference type="PROSITE" id="PS50937"/>
    </source>
</evidence>